<keyword evidence="1" id="KW-0547">Nucleotide-binding</keyword>
<dbReference type="CDD" id="cd19481">
    <property type="entry name" value="RecA-like_protease"/>
    <property type="match status" value="1"/>
</dbReference>
<evidence type="ECO:0000256" key="2">
    <source>
        <dbReference type="SAM" id="MobiDB-lite"/>
    </source>
</evidence>
<feature type="region of interest" description="Disordered" evidence="2">
    <location>
        <begin position="195"/>
        <end position="222"/>
    </location>
</feature>
<dbReference type="eggNOG" id="COG0464">
    <property type="taxonomic scope" value="Bacteria"/>
</dbReference>
<feature type="compositionally biased region" description="Low complexity" evidence="2">
    <location>
        <begin position="210"/>
        <end position="219"/>
    </location>
</feature>
<dbReference type="SUPFAM" id="SSF52540">
    <property type="entry name" value="P-loop containing nucleoside triphosphate hydrolases"/>
    <property type="match status" value="1"/>
</dbReference>
<dbReference type="HOGENOM" id="CLU_566027_0_0_4"/>
<proteinExistence type="inferred from homology"/>
<dbReference type="SMART" id="SM00382">
    <property type="entry name" value="AAA"/>
    <property type="match status" value="1"/>
</dbReference>
<feature type="domain" description="AAA+ ATPase" evidence="3">
    <location>
        <begin position="267"/>
        <end position="404"/>
    </location>
</feature>
<dbReference type="AlphaFoldDB" id="D5WA16"/>
<evidence type="ECO:0000259" key="3">
    <source>
        <dbReference type="SMART" id="SM00382"/>
    </source>
</evidence>
<dbReference type="InterPro" id="IPR027417">
    <property type="entry name" value="P-loop_NTPase"/>
</dbReference>
<dbReference type="InterPro" id="IPR050168">
    <property type="entry name" value="AAA_ATPase_domain"/>
</dbReference>
<keyword evidence="1" id="KW-0067">ATP-binding</keyword>
<dbReference type="KEGG" id="bge:BC1002_0130"/>
<dbReference type="InterPro" id="IPR003960">
    <property type="entry name" value="ATPase_AAA_CS"/>
</dbReference>
<comment type="similarity">
    <text evidence="1">Belongs to the AAA ATPase family.</text>
</comment>
<dbReference type="EMBL" id="CP002013">
    <property type="protein sequence ID" value="ADG14238.1"/>
    <property type="molecule type" value="Genomic_DNA"/>
</dbReference>
<evidence type="ECO:0000313" key="4">
    <source>
        <dbReference type="EMBL" id="ADG14238.1"/>
    </source>
</evidence>
<dbReference type="PANTHER" id="PTHR23077:SF198">
    <property type="entry name" value="ATP-DEPENDENT ZINC METALLOPROTEASE FTSH"/>
    <property type="match status" value="1"/>
</dbReference>
<accession>D5WA16</accession>
<dbReference type="GO" id="GO:0005524">
    <property type="term" value="F:ATP binding"/>
    <property type="evidence" value="ECO:0007669"/>
    <property type="project" value="UniProtKB-KW"/>
</dbReference>
<organism evidence="4 5">
    <name type="scientific">Paraburkholderia atlantica</name>
    <dbReference type="NCBI Taxonomy" id="2654982"/>
    <lineage>
        <taxon>Bacteria</taxon>
        <taxon>Pseudomonadati</taxon>
        <taxon>Pseudomonadota</taxon>
        <taxon>Betaproteobacteria</taxon>
        <taxon>Burkholderiales</taxon>
        <taxon>Burkholderiaceae</taxon>
        <taxon>Paraburkholderia</taxon>
    </lineage>
</organism>
<dbReference type="PROSITE" id="PS00674">
    <property type="entry name" value="AAA"/>
    <property type="match status" value="1"/>
</dbReference>
<evidence type="ECO:0000313" key="5">
    <source>
        <dbReference type="Proteomes" id="UP000002190"/>
    </source>
</evidence>
<reference evidence="4 5" key="2">
    <citation type="journal article" date="2012" name="J. Bacteriol.">
        <title>Genome Sequences of Burkholderia sp. Strains CCGE1002 and H160, Isolated from Legume Nodules in Mexico and Brazil.</title>
        <authorList>
            <person name="Ormeno-Orrillo E."/>
            <person name="Rogel M.A."/>
            <person name="Chueire L.M."/>
            <person name="Tiedje J.M."/>
            <person name="Martinez-Romero E."/>
            <person name="Hungria M."/>
        </authorList>
    </citation>
    <scope>NUCLEOTIDE SEQUENCE [LARGE SCALE GENOMIC DNA]</scope>
    <source>
        <strain evidence="4 5">CCGE1002</strain>
    </source>
</reference>
<name>D5WA16_PARAM</name>
<gene>
    <name evidence="4" type="ordered locus">BC1002_0130</name>
</gene>
<dbReference type="GO" id="GO:0016887">
    <property type="term" value="F:ATP hydrolysis activity"/>
    <property type="evidence" value="ECO:0007669"/>
    <property type="project" value="InterPro"/>
</dbReference>
<dbReference type="Gene3D" id="3.40.50.300">
    <property type="entry name" value="P-loop containing nucleotide triphosphate hydrolases"/>
    <property type="match status" value="1"/>
</dbReference>
<protein>
    <submittedName>
        <fullName evidence="4">AAA ATPase central domain protein</fullName>
    </submittedName>
</protein>
<evidence type="ECO:0000256" key="1">
    <source>
        <dbReference type="RuleBase" id="RU003651"/>
    </source>
</evidence>
<dbReference type="InterPro" id="IPR003959">
    <property type="entry name" value="ATPase_AAA_core"/>
</dbReference>
<dbReference type="STRING" id="640511.BC1002_0130"/>
<dbReference type="Proteomes" id="UP000002190">
    <property type="component" value="Chromosome 1"/>
</dbReference>
<dbReference type="PANTHER" id="PTHR23077">
    <property type="entry name" value="AAA-FAMILY ATPASE"/>
    <property type="match status" value="1"/>
</dbReference>
<sequence>MALESWFPIGYELPDGARCGRPLHAGSNWQIVETRGGGNALIATESLFARWSASGLVELGDVHRFKFGAETYHEVSCSPSQLLVYLSDCRSPNSKSEAMAFATALRDTRAIDSESSLQGAVYVEKLSRILPTYETAAPADDGIVLGHWLTGGAQISAESFQPLRQMLTWIGSAALREVIKTAGIELVDEGAPVGANKVAHLPPSAHQKTSSPENPESSEQNAKRMAGVELGKTFELSGRSELEAFFNEHIVDIVRNKERYSALGIEFPAATVLHGPPGCGKTFAVEQLVGYLGWPCYQLDASTIASPFIHETSRKVSEMFEKAMQNAPSVLVIDEMEAFLADREAGGGASHHRVEEVAEFLRRIPEAAKNEVLIVAMTNRVEMIDPAIMRRGRFDHVVAVGYPDEAEVAALLAKLLAALPQDQTVDPAPLAKALAGRPLSDVAFVVREGARLSARAGSDMLGQEFLLAALAAAPSRSGGCSERRVGFV</sequence>
<dbReference type="InterPro" id="IPR003593">
    <property type="entry name" value="AAA+_ATPase"/>
</dbReference>
<reference evidence="4 5" key="1">
    <citation type="submission" date="2010-04" db="EMBL/GenBank/DDBJ databases">
        <title>Complete sequence of chromosome 1 of Burkholderia sp. CCGE1002.</title>
        <authorList>
            <consortium name="US DOE Joint Genome Institute"/>
            <person name="Lucas S."/>
            <person name="Copeland A."/>
            <person name="Lapidus A."/>
            <person name="Cheng J.-F."/>
            <person name="Bruce D."/>
            <person name="Goodwin L."/>
            <person name="Pitluck S."/>
            <person name="Chertkov O."/>
            <person name="Detter J.C."/>
            <person name="Han C."/>
            <person name="Tapia R."/>
            <person name="Land M."/>
            <person name="Hauser L."/>
            <person name="Kyrpides N."/>
            <person name="Ovchinnikova G."/>
            <person name="Martinez-Romero E."/>
            <person name="Hernandez M.A.R."/>
            <person name="Tiedje J.M."/>
            <person name="Woyke T."/>
        </authorList>
    </citation>
    <scope>NUCLEOTIDE SEQUENCE [LARGE SCALE GENOMIC DNA]</scope>
    <source>
        <strain evidence="4 5">CCGE1002</strain>
    </source>
</reference>
<dbReference type="Pfam" id="PF00004">
    <property type="entry name" value="AAA"/>
    <property type="match status" value="1"/>
</dbReference>